<sequence length="1061" mass="123430">MKLMKQYKETVNKIVVGLYRRLEDLEYDIFQNNLFNKIKIKEVGDMILNGDILQDMHKELIDQMTQDELVSKGGSVRSLIRREIFVSGRNALKIAPCPQDVWRDVIIMLTQNLQETFKFLRESSALRGRHKARVRAIHEVVLAALEHRFIENDFGRRELEVRLNLALDQLRQESVEDKLDKELREVWGILDTIKGTYEKNYSSEMKTVNKYLELTEVEADIVISDIQRFLESFPKGKIPQEYDEREEYLMNVPKVIPRQMKTCEYHVRTVKKWKYGLWESLSMYSNKCGPELRKDAEQWLDKRMLEVKNRLKLQLSLHAPRYERVRREIRDVRHAELKLHRDRMEGHKLAVERYIDELRENTRGLHVTLKLRVSQIEDDLSETENQVDSEIKTNKIKENLNQMEKKYQHFGDGLKDILSEFREECSNKISWIRESNLNFMKAIKLFSEGGNYSSNEAEKLTEQLDELDEDLEQEASAILRRIEDIQDSSVKKVRVKVDKTKEGLSVVMEELQFSDLVVGVITRVQAAIKRDTLSLKRQGKLLKAQLAAAVTDTLGKHVADTWPRVFSELESRQQFLLRAVEIYQDVNDGQSSGQLAFLQLSNEKRQREALQSKLARGTRRFPDYRETLLGNLEPARDVKSFLARVFVILWDALGEIQEAACDFYQSKSNRPVLKTELIHPEFDSFMEEILLKVKYYHAQCVDVWLEQVQEYLTTVVNLRKSANEHAQSKLRRFHEASLAALRESRGNFLSEFQSKKREGLLRVGELEGRLRPHHGYQGNRRLLEELHKKVMDHSAQLGEDMEVFYKSFKGLQSESTSLNFQNTGLFCCCPFRTCQGHRVACPVKEYEADFLFEAQESSEHSLQSYKLDIRAEGGRLCAVLEQLFHPDMTDSLNSLVDTVCSSLRASQQSAATATTYEGEAITHRRSTVAPRHKRSVRAKSFRSVALPMGHKTVDLPPQQSMECDTLYTTSIYPRLDELQQVSSRLTWAALPTSEHQAERSQPINIDIVISNCVKDYTSLQEQCTQEACSHFESYKKELTKCMEDWDRNVQSVKKLYLISYM</sequence>
<proteinExistence type="predicted"/>
<dbReference type="PANTHER" id="PTHR21444">
    <property type="entry name" value="COILED-COIL DOMAIN-CONTAINING PROTEIN 180"/>
    <property type="match status" value="1"/>
</dbReference>
<keyword evidence="1" id="KW-0175">Coiled coil</keyword>
<accession>A0A7R9CKS8</accession>
<feature type="domain" description="DUF4456" evidence="3">
    <location>
        <begin position="657"/>
        <end position="792"/>
    </location>
</feature>
<feature type="coiled-coil region" evidence="1">
    <location>
        <begin position="454"/>
        <end position="488"/>
    </location>
</feature>
<organism evidence="4">
    <name type="scientific">Timema cristinae</name>
    <name type="common">Walking stick</name>
    <dbReference type="NCBI Taxonomy" id="61476"/>
    <lineage>
        <taxon>Eukaryota</taxon>
        <taxon>Metazoa</taxon>
        <taxon>Ecdysozoa</taxon>
        <taxon>Arthropoda</taxon>
        <taxon>Hexapoda</taxon>
        <taxon>Insecta</taxon>
        <taxon>Pterygota</taxon>
        <taxon>Neoptera</taxon>
        <taxon>Polyneoptera</taxon>
        <taxon>Phasmatodea</taxon>
        <taxon>Timematodea</taxon>
        <taxon>Timematoidea</taxon>
        <taxon>Timematidae</taxon>
        <taxon>Timema</taxon>
    </lineage>
</organism>
<dbReference type="Pfam" id="PF14643">
    <property type="entry name" value="DUF4455"/>
    <property type="match status" value="1"/>
</dbReference>
<dbReference type="EMBL" id="OC317673">
    <property type="protein sequence ID" value="CAD7398381.1"/>
    <property type="molecule type" value="Genomic_DNA"/>
</dbReference>
<evidence type="ECO:0000313" key="4">
    <source>
        <dbReference type="EMBL" id="CAD7398381.1"/>
    </source>
</evidence>
<reference evidence="4" key="1">
    <citation type="submission" date="2020-11" db="EMBL/GenBank/DDBJ databases">
        <authorList>
            <person name="Tran Van P."/>
        </authorList>
    </citation>
    <scope>NUCLEOTIDE SEQUENCE</scope>
</reference>
<evidence type="ECO:0000259" key="2">
    <source>
        <dbReference type="Pfam" id="PF14643"/>
    </source>
</evidence>
<protein>
    <submittedName>
        <fullName evidence="4">Uncharacterized protein</fullName>
    </submittedName>
</protein>
<dbReference type="AlphaFoldDB" id="A0A7R9CKS8"/>
<dbReference type="InterPro" id="IPR028089">
    <property type="entry name" value="DUF4455"/>
</dbReference>
<dbReference type="Pfam" id="PF14644">
    <property type="entry name" value="DUF4456"/>
    <property type="match status" value="1"/>
</dbReference>
<feature type="coiled-coil region" evidence="1">
    <location>
        <begin position="366"/>
        <end position="393"/>
    </location>
</feature>
<gene>
    <name evidence="4" type="ORF">TCEB3V08_LOCUS4473</name>
</gene>
<evidence type="ECO:0000259" key="3">
    <source>
        <dbReference type="Pfam" id="PF14644"/>
    </source>
</evidence>
<dbReference type="InterPro" id="IPR027914">
    <property type="entry name" value="DUF4456"/>
</dbReference>
<name>A0A7R9CKS8_TIMCR</name>
<evidence type="ECO:0000256" key="1">
    <source>
        <dbReference type="SAM" id="Coils"/>
    </source>
</evidence>
<feature type="domain" description="DUF4455" evidence="2">
    <location>
        <begin position="109"/>
        <end position="211"/>
    </location>
</feature>
<dbReference type="PANTHER" id="PTHR21444:SF14">
    <property type="entry name" value="COILED-COIL DOMAIN-CONTAINING PROTEIN 180"/>
    <property type="match status" value="1"/>
</dbReference>